<dbReference type="SUPFAM" id="SSF46785">
    <property type="entry name" value="Winged helix' DNA-binding domain"/>
    <property type="match status" value="1"/>
</dbReference>
<gene>
    <name evidence="3" type="primary">slyA_15</name>
    <name evidence="3" type="ORF">SDC9_52193</name>
</gene>
<dbReference type="InterPro" id="IPR036390">
    <property type="entry name" value="WH_DNA-bd_sf"/>
</dbReference>
<dbReference type="GO" id="GO:0006950">
    <property type="term" value="P:response to stress"/>
    <property type="evidence" value="ECO:0007669"/>
    <property type="project" value="TreeGrafter"/>
</dbReference>
<name>A0A644WR09_9ZZZZ</name>
<sequence>MDTHSLSKRMMLLQMLRRRYLHGSCFSKEIVPGQYPLLNHLSSNPEATQQELATMLFVSPASVAQSTKRLQKAGLLEKETDPQNLRKNRLRVTEAGQEAVVSVRAVIDALDDRILAGFSQEEMASLNGMLERMIINLANEEDLALLRAMEEHSAPPGILFNGHNCPNDPHSRHHRAYPAAKPDKP</sequence>
<organism evidence="3">
    <name type="scientific">bioreactor metagenome</name>
    <dbReference type="NCBI Taxonomy" id="1076179"/>
    <lineage>
        <taxon>unclassified sequences</taxon>
        <taxon>metagenomes</taxon>
        <taxon>ecological metagenomes</taxon>
    </lineage>
</organism>
<dbReference type="EMBL" id="VSSQ01001175">
    <property type="protein sequence ID" value="MPM05898.1"/>
    <property type="molecule type" value="Genomic_DNA"/>
</dbReference>
<proteinExistence type="predicted"/>
<dbReference type="PROSITE" id="PS50995">
    <property type="entry name" value="HTH_MARR_2"/>
    <property type="match status" value="1"/>
</dbReference>
<evidence type="ECO:0000256" key="1">
    <source>
        <dbReference type="SAM" id="MobiDB-lite"/>
    </source>
</evidence>
<dbReference type="PRINTS" id="PR00598">
    <property type="entry name" value="HTHMARR"/>
</dbReference>
<evidence type="ECO:0000259" key="2">
    <source>
        <dbReference type="PROSITE" id="PS50995"/>
    </source>
</evidence>
<feature type="domain" description="HTH marR-type" evidence="2">
    <location>
        <begin position="1"/>
        <end position="135"/>
    </location>
</feature>
<dbReference type="Gene3D" id="1.10.10.10">
    <property type="entry name" value="Winged helix-like DNA-binding domain superfamily/Winged helix DNA-binding domain"/>
    <property type="match status" value="1"/>
</dbReference>
<dbReference type="Pfam" id="PF12802">
    <property type="entry name" value="MarR_2"/>
    <property type="match status" value="1"/>
</dbReference>
<comment type="caution">
    <text evidence="3">The sequence shown here is derived from an EMBL/GenBank/DDBJ whole genome shotgun (WGS) entry which is preliminary data.</text>
</comment>
<dbReference type="InterPro" id="IPR039422">
    <property type="entry name" value="MarR/SlyA-like"/>
</dbReference>
<dbReference type="GO" id="GO:0003700">
    <property type="term" value="F:DNA-binding transcription factor activity"/>
    <property type="evidence" value="ECO:0007669"/>
    <property type="project" value="InterPro"/>
</dbReference>
<dbReference type="InterPro" id="IPR036388">
    <property type="entry name" value="WH-like_DNA-bd_sf"/>
</dbReference>
<dbReference type="SMART" id="SM00347">
    <property type="entry name" value="HTH_MARR"/>
    <property type="match status" value="1"/>
</dbReference>
<protein>
    <submittedName>
        <fullName evidence="3">Transcriptional regulator SlyA</fullName>
    </submittedName>
</protein>
<dbReference type="AlphaFoldDB" id="A0A644WR09"/>
<accession>A0A644WR09</accession>
<reference evidence="3" key="1">
    <citation type="submission" date="2019-08" db="EMBL/GenBank/DDBJ databases">
        <authorList>
            <person name="Kucharzyk K."/>
            <person name="Murdoch R.W."/>
            <person name="Higgins S."/>
            <person name="Loffler F."/>
        </authorList>
    </citation>
    <scope>NUCLEOTIDE SEQUENCE</scope>
</reference>
<feature type="region of interest" description="Disordered" evidence="1">
    <location>
        <begin position="163"/>
        <end position="185"/>
    </location>
</feature>
<evidence type="ECO:0000313" key="3">
    <source>
        <dbReference type="EMBL" id="MPM05898.1"/>
    </source>
</evidence>
<dbReference type="PANTHER" id="PTHR33164:SF43">
    <property type="entry name" value="HTH-TYPE TRANSCRIPTIONAL REPRESSOR YETL"/>
    <property type="match status" value="1"/>
</dbReference>
<dbReference type="PANTHER" id="PTHR33164">
    <property type="entry name" value="TRANSCRIPTIONAL REGULATOR, MARR FAMILY"/>
    <property type="match status" value="1"/>
</dbReference>
<dbReference type="InterPro" id="IPR000835">
    <property type="entry name" value="HTH_MarR-typ"/>
</dbReference>